<comment type="caution">
    <text evidence="3">The sequence shown here is derived from an EMBL/GenBank/DDBJ whole genome shotgun (WGS) entry which is preliminary data.</text>
</comment>
<proteinExistence type="predicted"/>
<feature type="transmembrane region" description="Helical" evidence="1">
    <location>
        <begin position="117"/>
        <end position="137"/>
    </location>
</feature>
<evidence type="ECO:0000313" key="4">
    <source>
        <dbReference type="Proteomes" id="UP001219525"/>
    </source>
</evidence>
<feature type="transmembrane region" description="Helical" evidence="1">
    <location>
        <begin position="157"/>
        <end position="176"/>
    </location>
</feature>
<dbReference type="AlphaFoldDB" id="A0AAD6YR00"/>
<keyword evidence="1" id="KW-0812">Transmembrane</keyword>
<dbReference type="Gene3D" id="3.20.180.10">
    <property type="entry name" value="PNP-oxidase-like"/>
    <property type="match status" value="1"/>
</dbReference>
<dbReference type="Pfam" id="PF14934">
    <property type="entry name" value="TMEM254"/>
    <property type="match status" value="1"/>
</dbReference>
<gene>
    <name evidence="3" type="ORF">GGX14DRAFT_627690</name>
</gene>
<feature type="transmembrane region" description="Helical" evidence="1">
    <location>
        <begin position="188"/>
        <end position="206"/>
    </location>
</feature>
<evidence type="ECO:0000259" key="2">
    <source>
        <dbReference type="Pfam" id="PF10615"/>
    </source>
</evidence>
<keyword evidence="1" id="KW-0472">Membrane</keyword>
<name>A0AAD6YR00_9AGAR</name>
<dbReference type="InterPro" id="IPR019595">
    <property type="entry name" value="DUF2470"/>
</dbReference>
<dbReference type="Pfam" id="PF10615">
    <property type="entry name" value="DUF2470"/>
    <property type="match status" value="1"/>
</dbReference>
<dbReference type="Proteomes" id="UP001219525">
    <property type="component" value="Unassembled WGS sequence"/>
</dbReference>
<evidence type="ECO:0000256" key="1">
    <source>
        <dbReference type="SAM" id="Phobius"/>
    </source>
</evidence>
<keyword evidence="4" id="KW-1185">Reference proteome</keyword>
<dbReference type="InterPro" id="IPR028110">
    <property type="entry name" value="TMEM254"/>
</dbReference>
<dbReference type="EMBL" id="JARJCW010000003">
    <property type="protein sequence ID" value="KAJ7226977.1"/>
    <property type="molecule type" value="Genomic_DNA"/>
</dbReference>
<dbReference type="InterPro" id="IPR037119">
    <property type="entry name" value="Haem_oxidase_HugZ-like_sf"/>
</dbReference>
<reference evidence="3" key="1">
    <citation type="submission" date="2023-03" db="EMBL/GenBank/DDBJ databases">
        <title>Massive genome expansion in bonnet fungi (Mycena s.s.) driven by repeated elements and novel gene families across ecological guilds.</title>
        <authorList>
            <consortium name="Lawrence Berkeley National Laboratory"/>
            <person name="Harder C.B."/>
            <person name="Miyauchi S."/>
            <person name="Viragh M."/>
            <person name="Kuo A."/>
            <person name="Thoen E."/>
            <person name="Andreopoulos B."/>
            <person name="Lu D."/>
            <person name="Skrede I."/>
            <person name="Drula E."/>
            <person name="Henrissat B."/>
            <person name="Morin E."/>
            <person name="Kohler A."/>
            <person name="Barry K."/>
            <person name="LaButti K."/>
            <person name="Morin E."/>
            <person name="Salamov A."/>
            <person name="Lipzen A."/>
            <person name="Mereny Z."/>
            <person name="Hegedus B."/>
            <person name="Baldrian P."/>
            <person name="Stursova M."/>
            <person name="Weitz H."/>
            <person name="Taylor A."/>
            <person name="Grigoriev I.V."/>
            <person name="Nagy L.G."/>
            <person name="Martin F."/>
            <person name="Kauserud H."/>
        </authorList>
    </citation>
    <scope>NUCLEOTIDE SEQUENCE</scope>
    <source>
        <strain evidence="3">9144</strain>
    </source>
</reference>
<evidence type="ECO:0000313" key="3">
    <source>
        <dbReference type="EMBL" id="KAJ7226977.1"/>
    </source>
</evidence>
<organism evidence="3 4">
    <name type="scientific">Mycena pura</name>
    <dbReference type="NCBI Taxonomy" id="153505"/>
    <lineage>
        <taxon>Eukaryota</taxon>
        <taxon>Fungi</taxon>
        <taxon>Dikarya</taxon>
        <taxon>Basidiomycota</taxon>
        <taxon>Agaricomycotina</taxon>
        <taxon>Agaricomycetes</taxon>
        <taxon>Agaricomycetidae</taxon>
        <taxon>Agaricales</taxon>
        <taxon>Marasmiineae</taxon>
        <taxon>Mycenaceae</taxon>
        <taxon>Mycena</taxon>
    </lineage>
</organism>
<feature type="domain" description="DUF2470" evidence="2">
    <location>
        <begin position="24"/>
        <end position="90"/>
    </location>
</feature>
<accession>A0AAD6YR00</accession>
<sequence length="227" mass="25211">MSDPVAEKSDFLKTYMSSPSSLIHPDTLVGYAKWYGKVAEPITSAELSAIDIKSMTLTCTLKDGPNKVVVVKMHPPLVRHQDVKPRLLEMKALSQEGLGMIKSPQITSFQRPHQARVGVASIIWSVIPYGAFAPSNAPGGSLLLAPAHFMHSYISPQWFKIALAIIAGIHVLDSLYALSLCRKHRASFLVTIAYVFSTLFIGRPIWMDLEKHIQNMRIKSVMNQKVE</sequence>
<keyword evidence="1" id="KW-1133">Transmembrane helix</keyword>
<protein>
    <recommendedName>
        <fullName evidence="2">DUF2470 domain-containing protein</fullName>
    </recommendedName>
</protein>